<keyword evidence="9" id="KW-1185">Reference proteome</keyword>
<protein>
    <recommendedName>
        <fullName evidence="7">TonB-dependent receptor plug domain-containing protein</fullName>
    </recommendedName>
</protein>
<feature type="chain" id="PRO_5041698261" description="TonB-dependent receptor plug domain-containing protein" evidence="6">
    <location>
        <begin position="28"/>
        <end position="300"/>
    </location>
</feature>
<dbReference type="PANTHER" id="PTHR30069:SF39">
    <property type="entry name" value="BLL6183 PROTEIN"/>
    <property type="match status" value="1"/>
</dbReference>
<comment type="caution">
    <text evidence="8">The sequence shown here is derived from an EMBL/GenBank/DDBJ whole genome shotgun (WGS) entry which is preliminary data.</text>
</comment>
<accession>A0AA88HAF6</accession>
<dbReference type="Gene3D" id="2.170.130.10">
    <property type="entry name" value="TonB-dependent receptor, plug domain"/>
    <property type="match status" value="1"/>
</dbReference>
<dbReference type="Gene3D" id="2.40.170.20">
    <property type="entry name" value="TonB-dependent receptor, beta-barrel domain"/>
    <property type="match status" value="1"/>
</dbReference>
<keyword evidence="2" id="KW-0813">Transport</keyword>
<dbReference type="InterPro" id="IPR037066">
    <property type="entry name" value="Plug_dom_sf"/>
</dbReference>
<dbReference type="EMBL" id="JAVRJZ010001680">
    <property type="protein sequence ID" value="KAK2701812.1"/>
    <property type="molecule type" value="Genomic_DNA"/>
</dbReference>
<keyword evidence="4" id="KW-0472">Membrane</keyword>
<evidence type="ECO:0000313" key="9">
    <source>
        <dbReference type="Proteomes" id="UP001187531"/>
    </source>
</evidence>
<keyword evidence="6" id="KW-0732">Signal</keyword>
<dbReference type="InterPro" id="IPR012910">
    <property type="entry name" value="Plug_dom"/>
</dbReference>
<dbReference type="PROSITE" id="PS52016">
    <property type="entry name" value="TONB_DEPENDENT_REC_3"/>
    <property type="match status" value="1"/>
</dbReference>
<name>A0AA88HAF6_ARTSF</name>
<evidence type="ECO:0000256" key="2">
    <source>
        <dbReference type="ARBA" id="ARBA00022448"/>
    </source>
</evidence>
<dbReference type="GO" id="GO:0015344">
    <property type="term" value="F:siderophore uptake transmembrane transporter activity"/>
    <property type="evidence" value="ECO:0007669"/>
    <property type="project" value="TreeGrafter"/>
</dbReference>
<dbReference type="InterPro" id="IPR036942">
    <property type="entry name" value="Beta-barrel_TonB_sf"/>
</dbReference>
<reference evidence="8" key="1">
    <citation type="submission" date="2023-07" db="EMBL/GenBank/DDBJ databases">
        <title>Chromosome-level genome assembly of Artemia franciscana.</title>
        <authorList>
            <person name="Jo E."/>
        </authorList>
    </citation>
    <scope>NUCLEOTIDE SEQUENCE</scope>
    <source>
        <tissue evidence="8">Whole body</tissue>
    </source>
</reference>
<evidence type="ECO:0000256" key="6">
    <source>
        <dbReference type="SAM" id="SignalP"/>
    </source>
</evidence>
<dbReference type="SUPFAM" id="SSF56935">
    <property type="entry name" value="Porins"/>
    <property type="match status" value="1"/>
</dbReference>
<comment type="subcellular location">
    <subcellularLocation>
        <location evidence="1">Cell outer membrane</location>
        <topology evidence="1">Multi-pass membrane protein</topology>
    </subcellularLocation>
</comment>
<dbReference type="Pfam" id="PF07715">
    <property type="entry name" value="Plug"/>
    <property type="match status" value="1"/>
</dbReference>
<evidence type="ECO:0000256" key="1">
    <source>
        <dbReference type="ARBA" id="ARBA00004571"/>
    </source>
</evidence>
<evidence type="ECO:0000313" key="8">
    <source>
        <dbReference type="EMBL" id="KAK2701812.1"/>
    </source>
</evidence>
<dbReference type="Proteomes" id="UP001187531">
    <property type="component" value="Unassembled WGS sequence"/>
</dbReference>
<evidence type="ECO:0000259" key="7">
    <source>
        <dbReference type="Pfam" id="PF07715"/>
    </source>
</evidence>
<keyword evidence="3" id="KW-0812">Transmembrane</keyword>
<dbReference type="InterPro" id="IPR039426">
    <property type="entry name" value="TonB-dep_rcpt-like"/>
</dbReference>
<dbReference type="PANTHER" id="PTHR30069">
    <property type="entry name" value="TONB-DEPENDENT OUTER MEMBRANE RECEPTOR"/>
    <property type="match status" value="1"/>
</dbReference>
<organism evidence="8 9">
    <name type="scientific">Artemia franciscana</name>
    <name type="common">Brine shrimp</name>
    <name type="synonym">Artemia sanfranciscana</name>
    <dbReference type="NCBI Taxonomy" id="6661"/>
    <lineage>
        <taxon>Eukaryota</taxon>
        <taxon>Metazoa</taxon>
        <taxon>Ecdysozoa</taxon>
        <taxon>Arthropoda</taxon>
        <taxon>Crustacea</taxon>
        <taxon>Branchiopoda</taxon>
        <taxon>Anostraca</taxon>
        <taxon>Artemiidae</taxon>
        <taxon>Artemia</taxon>
    </lineage>
</organism>
<keyword evidence="5" id="KW-0998">Cell outer membrane</keyword>
<dbReference type="GO" id="GO:0044718">
    <property type="term" value="P:siderophore transmembrane transport"/>
    <property type="evidence" value="ECO:0007669"/>
    <property type="project" value="TreeGrafter"/>
</dbReference>
<feature type="domain" description="TonB-dependent receptor plug" evidence="7">
    <location>
        <begin position="58"/>
        <end position="170"/>
    </location>
</feature>
<sequence length="300" mass="32810">MNDKPNFTLKKSAVLATLITATLSAQAEETINRASAMELPDLDVVGTTPLPGTGLPIEKYAGNVQLIDSETIEEQNAVDLSETLFRNIGSIDINSSQNNPYQNDVHYRGFLASPLVGSAIGVSAFVDGVRVNEGFGDTVNWDLIPDFAISNISLIPGSNPLFGLNTLGGALSLQTKSGFQFDGTQLSLSIGDFGRRELTLEHGGNKGNFDYYFGGNLFKEDGWRQRSPSDVRQIFSKVGWENEVTDIDLSYTFADNDLIGNGFVPESHLAADRASVYTFPDQTKNSMHFVNLRGSHWFKR</sequence>
<proteinExistence type="predicted"/>
<evidence type="ECO:0000256" key="4">
    <source>
        <dbReference type="ARBA" id="ARBA00023136"/>
    </source>
</evidence>
<gene>
    <name evidence="8" type="ORF">QYM36_019567</name>
</gene>
<dbReference type="AlphaFoldDB" id="A0AA88HAF6"/>
<feature type="signal peptide" evidence="6">
    <location>
        <begin position="1"/>
        <end position="27"/>
    </location>
</feature>
<evidence type="ECO:0000256" key="5">
    <source>
        <dbReference type="ARBA" id="ARBA00023237"/>
    </source>
</evidence>
<evidence type="ECO:0000256" key="3">
    <source>
        <dbReference type="ARBA" id="ARBA00022692"/>
    </source>
</evidence>